<evidence type="ECO:0000313" key="7">
    <source>
        <dbReference type="EMBL" id="MCB8875419.1"/>
    </source>
</evidence>
<dbReference type="FunFam" id="3.40.50.720:FF:000203">
    <property type="entry name" value="D-3-phosphoglycerate dehydrogenase (SerA)"/>
    <property type="match status" value="1"/>
</dbReference>
<dbReference type="PROSITE" id="PS00671">
    <property type="entry name" value="D_2_HYDROXYACID_DH_3"/>
    <property type="match status" value="1"/>
</dbReference>
<evidence type="ECO:0000313" key="8">
    <source>
        <dbReference type="Proteomes" id="UP000708298"/>
    </source>
</evidence>
<keyword evidence="3" id="KW-0520">NAD</keyword>
<dbReference type="InterPro" id="IPR029753">
    <property type="entry name" value="D-isomer_DH_CS"/>
</dbReference>
<dbReference type="PANTHER" id="PTHR42789:SF1">
    <property type="entry name" value="D-ISOMER SPECIFIC 2-HYDROXYACID DEHYDROGENASE FAMILY PROTEIN (AFU_ORTHOLOGUE AFUA_6G10090)"/>
    <property type="match status" value="1"/>
</dbReference>
<evidence type="ECO:0000259" key="5">
    <source>
        <dbReference type="Pfam" id="PF00389"/>
    </source>
</evidence>
<evidence type="ECO:0000259" key="6">
    <source>
        <dbReference type="Pfam" id="PF02826"/>
    </source>
</evidence>
<dbReference type="RefSeq" id="WP_227321068.1">
    <property type="nucleotide sequence ID" value="NZ_JAESVB010000003.1"/>
</dbReference>
<evidence type="ECO:0000256" key="1">
    <source>
        <dbReference type="ARBA" id="ARBA00005854"/>
    </source>
</evidence>
<proteinExistence type="inferred from homology"/>
<dbReference type="GO" id="GO:0016616">
    <property type="term" value="F:oxidoreductase activity, acting on the CH-OH group of donors, NAD or NADP as acceptor"/>
    <property type="evidence" value="ECO:0007669"/>
    <property type="project" value="InterPro"/>
</dbReference>
<evidence type="ECO:0000256" key="2">
    <source>
        <dbReference type="ARBA" id="ARBA00023002"/>
    </source>
</evidence>
<dbReference type="Pfam" id="PF00389">
    <property type="entry name" value="2-Hacid_dh"/>
    <property type="match status" value="1"/>
</dbReference>
<sequence length="322" mass="33367">MASSSVLVTSPVLAQEGVTLLETAGLAVHYMPAFSSPGAVAARAAEIGAAGIIARQGAITAAVMDSSPNLRIIARHGAGTDEVDLDAARARGMLITRTPGANARAVAEHTIALTLDLLKQIHSIQPVIAQGGWRAGDMWASDAHGKRLGLIGMGPIGQHTARMAAAFGMEVIAYSRQTDPAVYVHARREDSLEQLLETSDIVSLHTALVPETDRMINAAALARMPKGAYLVNTGRGGLVDEDALLAALESGHIAGAGLDVLTQEPPPADHPFRDHPKVILTPHMAGVTAGSMTQMAVDAAECVVAKLTGGVVPPDRIVVPGR</sequence>
<dbReference type="InterPro" id="IPR006139">
    <property type="entry name" value="D-isomer_2_OHA_DH_cat_dom"/>
</dbReference>
<organism evidence="7 8">
    <name type="scientific">Acidisoma silvae</name>
    <dbReference type="NCBI Taxonomy" id="2802396"/>
    <lineage>
        <taxon>Bacteria</taxon>
        <taxon>Pseudomonadati</taxon>
        <taxon>Pseudomonadota</taxon>
        <taxon>Alphaproteobacteria</taxon>
        <taxon>Acetobacterales</taxon>
        <taxon>Acidocellaceae</taxon>
        <taxon>Acidisoma</taxon>
    </lineage>
</organism>
<feature type="domain" description="D-isomer specific 2-hydroxyacid dehydrogenase NAD-binding" evidence="6">
    <location>
        <begin position="111"/>
        <end position="285"/>
    </location>
</feature>
<dbReference type="AlphaFoldDB" id="A0A963YR25"/>
<evidence type="ECO:0000256" key="4">
    <source>
        <dbReference type="RuleBase" id="RU003719"/>
    </source>
</evidence>
<feature type="domain" description="D-isomer specific 2-hydroxyacid dehydrogenase catalytic" evidence="5">
    <location>
        <begin position="6"/>
        <end position="311"/>
    </location>
</feature>
<dbReference type="Gene3D" id="3.40.50.720">
    <property type="entry name" value="NAD(P)-binding Rossmann-like Domain"/>
    <property type="match status" value="2"/>
</dbReference>
<keyword evidence="8" id="KW-1185">Reference proteome</keyword>
<comment type="caution">
    <text evidence="7">The sequence shown here is derived from an EMBL/GenBank/DDBJ whole genome shotgun (WGS) entry which is preliminary data.</text>
</comment>
<dbReference type="PANTHER" id="PTHR42789">
    <property type="entry name" value="D-ISOMER SPECIFIC 2-HYDROXYACID DEHYDROGENASE FAMILY PROTEIN (AFU_ORTHOLOGUE AFUA_6G10090)"/>
    <property type="match status" value="1"/>
</dbReference>
<gene>
    <name evidence="7" type="ORF">ASILVAE211_09530</name>
</gene>
<dbReference type="SUPFAM" id="SSF52283">
    <property type="entry name" value="Formate/glycerate dehydrogenase catalytic domain-like"/>
    <property type="match status" value="1"/>
</dbReference>
<dbReference type="EMBL" id="JAESVB010000003">
    <property type="protein sequence ID" value="MCB8875419.1"/>
    <property type="molecule type" value="Genomic_DNA"/>
</dbReference>
<dbReference type="CDD" id="cd12173">
    <property type="entry name" value="PGDH_4"/>
    <property type="match status" value="1"/>
</dbReference>
<dbReference type="Pfam" id="PF02826">
    <property type="entry name" value="2-Hacid_dh_C"/>
    <property type="match status" value="1"/>
</dbReference>
<protein>
    <submittedName>
        <fullName evidence="7">Hydroxyacid dehydrogenase</fullName>
    </submittedName>
</protein>
<reference evidence="7" key="2">
    <citation type="submission" date="2021-01" db="EMBL/GenBank/DDBJ databases">
        <authorList>
            <person name="Mieszkin S."/>
            <person name="Pouder E."/>
            <person name="Alain K."/>
        </authorList>
    </citation>
    <scope>NUCLEOTIDE SEQUENCE</scope>
    <source>
        <strain evidence="7">HW T2.11</strain>
    </source>
</reference>
<keyword evidence="2 4" id="KW-0560">Oxidoreductase</keyword>
<dbReference type="InterPro" id="IPR036291">
    <property type="entry name" value="NAD(P)-bd_dom_sf"/>
</dbReference>
<name>A0A963YR25_9PROT</name>
<comment type="similarity">
    <text evidence="1 4">Belongs to the D-isomer specific 2-hydroxyacid dehydrogenase family.</text>
</comment>
<dbReference type="GO" id="GO:0051287">
    <property type="term" value="F:NAD binding"/>
    <property type="evidence" value="ECO:0007669"/>
    <property type="project" value="InterPro"/>
</dbReference>
<accession>A0A963YR25</accession>
<dbReference type="Proteomes" id="UP000708298">
    <property type="component" value="Unassembled WGS sequence"/>
</dbReference>
<dbReference type="InterPro" id="IPR006140">
    <property type="entry name" value="D-isomer_DH_NAD-bd"/>
</dbReference>
<evidence type="ECO:0000256" key="3">
    <source>
        <dbReference type="ARBA" id="ARBA00023027"/>
    </source>
</evidence>
<reference evidence="7" key="1">
    <citation type="journal article" date="2021" name="Microorganisms">
        <title>Acidisoma silvae sp. nov. and Acidisomacellulosilytica sp. nov., Two Acidophilic Bacteria Isolated from Decaying Wood, Hydrolyzing Cellulose and Producing Poly-3-hydroxybutyrate.</title>
        <authorList>
            <person name="Mieszkin S."/>
            <person name="Pouder E."/>
            <person name="Uroz S."/>
            <person name="Simon-Colin C."/>
            <person name="Alain K."/>
        </authorList>
    </citation>
    <scope>NUCLEOTIDE SEQUENCE</scope>
    <source>
        <strain evidence="7">HW T2.11</strain>
    </source>
</reference>
<dbReference type="InterPro" id="IPR050857">
    <property type="entry name" value="D-2-hydroxyacid_DH"/>
</dbReference>
<dbReference type="SUPFAM" id="SSF51735">
    <property type="entry name" value="NAD(P)-binding Rossmann-fold domains"/>
    <property type="match status" value="1"/>
</dbReference>